<feature type="compositionally biased region" description="Acidic residues" evidence="5">
    <location>
        <begin position="417"/>
        <end position="431"/>
    </location>
</feature>
<sequence>MCLTLTLKYLACGHEESYVRPCGRDGIRCNMMSAHTCNLRAEVCRDCWMLPDFRETPGYQPEEAMTENDVARYQAWNLTAETQDLQAHLHSLPLPNLLNQYAHFYSTKIVVFDLLNQSALGVLDEIVHHHLVPAFQARVINVLNYALADASQALDNDDWRIAMGYRVFINFDNSRHFTRPEDLQALMDDCGICRNPLNHHDEGETNHAVVETTCNHMLHEGCLERWFVSSARGDCPMCRRLLRETELPQIPTRLEIDGPFPEWLTILNRCIRPVIPRPETVTAQDLERLQLAVVDARAALVTAREEFLITDRSVRIATEAIDTRVFVPLEDLRTFQDRLLESAANIEEQDFRDYQYSLRQHQRTRLMRENVLRDWLHRRQEKDHAYDLAQSRYYAAARALNMAWDVVATLVLEEVEEAERAEDSDDSDDSDAGERAIERRMMNNLQIH</sequence>
<comment type="caution">
    <text evidence="7">The sequence shown here is derived from an EMBL/GenBank/DDBJ whole genome shotgun (WGS) entry which is preliminary data.</text>
</comment>
<reference evidence="7 8" key="1">
    <citation type="journal article" date="2020" name="Genome Biol. Evol.">
        <title>Comparative genomics of Sclerotiniaceae.</title>
        <authorList>
            <person name="Valero Jimenez C.A."/>
            <person name="Steentjes M."/>
            <person name="Scholten O.E."/>
            <person name="Van Kan J.A.L."/>
        </authorList>
    </citation>
    <scope>NUCLEOTIDE SEQUENCE [LARGE SCALE GENOMIC DNA]</scope>
    <source>
        <strain evidence="7 8">MUCL 94</strain>
    </source>
</reference>
<dbReference type="PROSITE" id="PS50089">
    <property type="entry name" value="ZF_RING_2"/>
    <property type="match status" value="1"/>
</dbReference>
<dbReference type="AlphaFoldDB" id="A0A9P5IDE9"/>
<dbReference type="GO" id="GO:0043161">
    <property type="term" value="P:proteasome-mediated ubiquitin-dependent protein catabolic process"/>
    <property type="evidence" value="ECO:0007669"/>
    <property type="project" value="TreeGrafter"/>
</dbReference>
<dbReference type="Gene3D" id="3.30.40.10">
    <property type="entry name" value="Zinc/RING finger domain, C3HC4 (zinc finger)"/>
    <property type="match status" value="1"/>
</dbReference>
<keyword evidence="1" id="KW-0479">Metal-binding</keyword>
<dbReference type="SMART" id="SM00184">
    <property type="entry name" value="RING"/>
    <property type="match status" value="1"/>
</dbReference>
<evidence type="ECO:0000313" key="7">
    <source>
        <dbReference type="EMBL" id="KAF7936560.1"/>
    </source>
</evidence>
<dbReference type="InterPro" id="IPR050731">
    <property type="entry name" value="HRD1_E3_ubiq-ligases"/>
</dbReference>
<dbReference type="EMBL" id="RCSW01000016">
    <property type="protein sequence ID" value="KAF7936560.1"/>
    <property type="molecule type" value="Genomic_DNA"/>
</dbReference>
<dbReference type="InterPro" id="IPR013083">
    <property type="entry name" value="Znf_RING/FYVE/PHD"/>
</dbReference>
<evidence type="ECO:0000313" key="8">
    <source>
        <dbReference type="Proteomes" id="UP000710849"/>
    </source>
</evidence>
<dbReference type="GO" id="GO:0061630">
    <property type="term" value="F:ubiquitin protein ligase activity"/>
    <property type="evidence" value="ECO:0007669"/>
    <property type="project" value="TreeGrafter"/>
</dbReference>
<evidence type="ECO:0000256" key="2">
    <source>
        <dbReference type="ARBA" id="ARBA00022771"/>
    </source>
</evidence>
<dbReference type="RefSeq" id="XP_038730690.1">
    <property type="nucleotide sequence ID" value="XM_038878440.1"/>
</dbReference>
<gene>
    <name evidence="7" type="ORF">EAE97_007926</name>
</gene>
<protein>
    <recommendedName>
        <fullName evidence="6">RING-type domain-containing protein</fullName>
    </recommendedName>
</protein>
<evidence type="ECO:0000256" key="1">
    <source>
        <dbReference type="ARBA" id="ARBA00022723"/>
    </source>
</evidence>
<keyword evidence="2 4" id="KW-0863">Zinc-finger</keyword>
<dbReference type="Pfam" id="PF13639">
    <property type="entry name" value="zf-RING_2"/>
    <property type="match status" value="1"/>
</dbReference>
<evidence type="ECO:0000256" key="3">
    <source>
        <dbReference type="ARBA" id="ARBA00022833"/>
    </source>
</evidence>
<evidence type="ECO:0000256" key="5">
    <source>
        <dbReference type="SAM" id="MobiDB-lite"/>
    </source>
</evidence>
<organism evidence="7 8">
    <name type="scientific">Botrytis byssoidea</name>
    <dbReference type="NCBI Taxonomy" id="139641"/>
    <lineage>
        <taxon>Eukaryota</taxon>
        <taxon>Fungi</taxon>
        <taxon>Dikarya</taxon>
        <taxon>Ascomycota</taxon>
        <taxon>Pezizomycotina</taxon>
        <taxon>Leotiomycetes</taxon>
        <taxon>Helotiales</taxon>
        <taxon>Sclerotiniaceae</taxon>
        <taxon>Botrytis</taxon>
    </lineage>
</organism>
<dbReference type="SUPFAM" id="SSF57850">
    <property type="entry name" value="RING/U-box"/>
    <property type="match status" value="1"/>
</dbReference>
<evidence type="ECO:0000256" key="4">
    <source>
        <dbReference type="PROSITE-ProRule" id="PRU00175"/>
    </source>
</evidence>
<keyword evidence="3" id="KW-0862">Zinc</keyword>
<dbReference type="GeneID" id="62151514"/>
<evidence type="ECO:0000259" key="6">
    <source>
        <dbReference type="PROSITE" id="PS50089"/>
    </source>
</evidence>
<feature type="domain" description="RING-type" evidence="6">
    <location>
        <begin position="190"/>
        <end position="239"/>
    </location>
</feature>
<dbReference type="GO" id="GO:0008270">
    <property type="term" value="F:zinc ion binding"/>
    <property type="evidence" value="ECO:0007669"/>
    <property type="project" value="UniProtKB-KW"/>
</dbReference>
<dbReference type="Proteomes" id="UP000710849">
    <property type="component" value="Unassembled WGS sequence"/>
</dbReference>
<keyword evidence="8" id="KW-1185">Reference proteome</keyword>
<dbReference type="InterPro" id="IPR001841">
    <property type="entry name" value="Znf_RING"/>
</dbReference>
<name>A0A9P5IDE9_9HELO</name>
<dbReference type="PANTHER" id="PTHR22763">
    <property type="entry name" value="RING ZINC FINGER PROTEIN"/>
    <property type="match status" value="1"/>
</dbReference>
<accession>A0A9P5IDE9</accession>
<feature type="region of interest" description="Disordered" evidence="5">
    <location>
        <begin position="417"/>
        <end position="438"/>
    </location>
</feature>
<dbReference type="GO" id="GO:0012505">
    <property type="term" value="C:endomembrane system"/>
    <property type="evidence" value="ECO:0007669"/>
    <property type="project" value="TreeGrafter"/>
</dbReference>
<proteinExistence type="predicted"/>